<dbReference type="PANTHER" id="PTHR47245">
    <property type="entry name" value="PEPTIDYLPROLYL ISOMERASE"/>
    <property type="match status" value="1"/>
</dbReference>
<name>D1AGE8_SEBTE</name>
<dbReference type="EC" id="5.2.1.8" evidence="2"/>
<dbReference type="Pfam" id="PF13624">
    <property type="entry name" value="SurA_N_3"/>
    <property type="match status" value="1"/>
</dbReference>
<dbReference type="SUPFAM" id="SSF109998">
    <property type="entry name" value="Triger factor/SurA peptide-binding domain-like"/>
    <property type="match status" value="1"/>
</dbReference>
<gene>
    <name evidence="8" type="ordered locus">Sterm_4068</name>
</gene>
<keyword evidence="5 6" id="KW-0413">Isomerase</keyword>
<dbReference type="GO" id="GO:0003755">
    <property type="term" value="F:peptidyl-prolyl cis-trans isomerase activity"/>
    <property type="evidence" value="ECO:0007669"/>
    <property type="project" value="UniProtKB-KW"/>
</dbReference>
<dbReference type="Gene3D" id="3.10.50.40">
    <property type="match status" value="1"/>
</dbReference>
<feature type="domain" description="PpiC" evidence="7">
    <location>
        <begin position="339"/>
        <end position="458"/>
    </location>
</feature>
<keyword evidence="3" id="KW-0732">Signal</keyword>
<protein>
    <recommendedName>
        <fullName evidence="2">peptidylprolyl isomerase</fullName>
        <ecNumber evidence="2">5.2.1.8</ecNumber>
    </recommendedName>
</protein>
<keyword evidence="4 6" id="KW-0697">Rotamase</keyword>
<dbReference type="PROSITE" id="PS50198">
    <property type="entry name" value="PPIC_PPIASE_2"/>
    <property type="match status" value="1"/>
</dbReference>
<dbReference type="EMBL" id="CP001739">
    <property type="protein sequence ID" value="ACZ10900.1"/>
    <property type="molecule type" value="Genomic_DNA"/>
</dbReference>
<dbReference type="Gene3D" id="1.10.4030.10">
    <property type="entry name" value="Porin chaperone SurA, peptide-binding domain"/>
    <property type="match status" value="1"/>
</dbReference>
<dbReference type="AlphaFoldDB" id="D1AGE8"/>
<evidence type="ECO:0000256" key="3">
    <source>
        <dbReference type="ARBA" id="ARBA00022729"/>
    </source>
</evidence>
<organism evidence="8 9">
    <name type="scientific">Sebaldella termitidis (strain ATCC 33386 / NCTC 11300)</name>
    <dbReference type="NCBI Taxonomy" id="526218"/>
    <lineage>
        <taxon>Bacteria</taxon>
        <taxon>Fusobacteriati</taxon>
        <taxon>Fusobacteriota</taxon>
        <taxon>Fusobacteriia</taxon>
        <taxon>Fusobacteriales</taxon>
        <taxon>Leptotrichiaceae</taxon>
        <taxon>Sebaldella</taxon>
    </lineage>
</organism>
<dbReference type="InterPro" id="IPR000297">
    <property type="entry name" value="PPIase_PpiC"/>
</dbReference>
<evidence type="ECO:0000313" key="8">
    <source>
        <dbReference type="EMBL" id="ACZ10900.1"/>
    </source>
</evidence>
<dbReference type="KEGG" id="str:Sterm_4068"/>
<dbReference type="InterPro" id="IPR046357">
    <property type="entry name" value="PPIase_dom_sf"/>
</dbReference>
<dbReference type="Pfam" id="PF00639">
    <property type="entry name" value="Rotamase"/>
    <property type="match status" value="1"/>
</dbReference>
<keyword evidence="9" id="KW-1185">Reference proteome</keyword>
<evidence type="ECO:0000256" key="5">
    <source>
        <dbReference type="ARBA" id="ARBA00023235"/>
    </source>
</evidence>
<sequence length="600" mass="68193">MALRKFKKLMVPLSVLFIAAMLVPIFLKIGESIRAGKNIQQNNEVIAEVNGHKIHRLDLERGVAGVKNKIMQIKSMKAQQGIEDNSEVPDDIIKKVILGELVSNALLVSSAEDLKIKASDKEINDKINEIKAGVAKGESFLNYLQSMGIANEKELKRMIKESIEVSRVLETQQKAHKLSEEDLKKYYEMYRYTDFQDQTFEQAKPTIEDYVGKEYSDLIRNSLIEKQREKAKIVFKDDEIKKLYEEMVRPIAEKEGYSFKEALMDTRILMMVVSTGTEYSEDLIAKVRESIQKDLDNLVAVGKAAKEKGIKASPDFVGVDELRDLGKRYFVYLVDSYNPSDADLKKIYDADQGKYDIRHSVGGYVVGDFFDPTEADKENTKKSAEELKKTLTPENFVETAKKVSEDPGSKDQGGELGWVDSNTNFVPEFLEAIKSAQKGQIIGPVQTEFGSHIIYVEDVDSANPDKKKVSHILLLPKPSEASRKELVDRLDTLKKELEEKKVTWTDVIDQDKYKYEVKEVFKKIYENSAVPGIGFVEEANKKLFASKVDEVLSYEVNGGYFLMVKTAEVPYKKRTFEEVKGQIRNEEALKYATQELDKLL</sequence>
<dbReference type="InterPro" id="IPR027304">
    <property type="entry name" value="Trigger_fact/SurA_dom_sf"/>
</dbReference>
<evidence type="ECO:0000256" key="4">
    <source>
        <dbReference type="ARBA" id="ARBA00023110"/>
    </source>
</evidence>
<evidence type="ECO:0000256" key="1">
    <source>
        <dbReference type="ARBA" id="ARBA00000971"/>
    </source>
</evidence>
<dbReference type="eggNOG" id="COG0760">
    <property type="taxonomic scope" value="Bacteria"/>
</dbReference>
<dbReference type="RefSeq" id="WP_012863475.1">
    <property type="nucleotide sequence ID" value="NC_013517.1"/>
</dbReference>
<dbReference type="HOGENOM" id="CLU_455539_0_0_0"/>
<evidence type="ECO:0000313" key="9">
    <source>
        <dbReference type="Proteomes" id="UP000000845"/>
    </source>
</evidence>
<dbReference type="SUPFAM" id="SSF54534">
    <property type="entry name" value="FKBP-like"/>
    <property type="match status" value="1"/>
</dbReference>
<dbReference type="PANTHER" id="PTHR47245:SF1">
    <property type="entry name" value="FOLDASE PROTEIN PRSA"/>
    <property type="match status" value="1"/>
</dbReference>
<accession>D1AGE8</accession>
<reference evidence="9" key="1">
    <citation type="submission" date="2009-09" db="EMBL/GenBank/DDBJ databases">
        <title>The complete chromosome of Sebaldella termitidis ATCC 33386.</title>
        <authorList>
            <consortium name="US DOE Joint Genome Institute (JGI-PGF)"/>
            <person name="Lucas S."/>
            <person name="Copeland A."/>
            <person name="Lapidus A."/>
            <person name="Glavina del Rio T."/>
            <person name="Dalin E."/>
            <person name="Tice H."/>
            <person name="Bruce D."/>
            <person name="Goodwin L."/>
            <person name="Pitluck S."/>
            <person name="Kyrpides N."/>
            <person name="Mavromatis K."/>
            <person name="Ivanova N."/>
            <person name="Mikhailova N."/>
            <person name="Sims D."/>
            <person name="Meincke L."/>
            <person name="Brettin T."/>
            <person name="Detter J.C."/>
            <person name="Han C."/>
            <person name="Larimer F."/>
            <person name="Land M."/>
            <person name="Hauser L."/>
            <person name="Markowitz V."/>
            <person name="Cheng J.F."/>
            <person name="Hugenholtz P."/>
            <person name="Woyke T."/>
            <person name="Wu D."/>
            <person name="Eisen J.A."/>
        </authorList>
    </citation>
    <scope>NUCLEOTIDE SEQUENCE [LARGE SCALE GENOMIC DNA]</scope>
    <source>
        <strain evidence="9">ATCC 33386 / NCTC 11300</strain>
    </source>
</reference>
<dbReference type="InterPro" id="IPR050245">
    <property type="entry name" value="PrsA_foldase"/>
</dbReference>
<reference evidence="8 9" key="2">
    <citation type="journal article" date="2010" name="Stand. Genomic Sci.">
        <title>Complete genome sequence of Sebaldella termitidis type strain (NCTC 11300).</title>
        <authorList>
            <person name="Harmon-Smith M."/>
            <person name="Celia L."/>
            <person name="Chertkov O."/>
            <person name="Lapidus A."/>
            <person name="Copeland A."/>
            <person name="Glavina Del Rio T."/>
            <person name="Nolan M."/>
            <person name="Lucas S."/>
            <person name="Tice H."/>
            <person name="Cheng J.F."/>
            <person name="Han C."/>
            <person name="Detter J.C."/>
            <person name="Bruce D."/>
            <person name="Goodwin L."/>
            <person name="Pitluck S."/>
            <person name="Pati A."/>
            <person name="Liolios K."/>
            <person name="Ivanova N."/>
            <person name="Mavromatis K."/>
            <person name="Mikhailova N."/>
            <person name="Chen A."/>
            <person name="Palaniappan K."/>
            <person name="Land M."/>
            <person name="Hauser L."/>
            <person name="Chang Y.J."/>
            <person name="Jeffries C.D."/>
            <person name="Brettin T."/>
            <person name="Goker M."/>
            <person name="Beck B."/>
            <person name="Bristow J."/>
            <person name="Eisen J.A."/>
            <person name="Markowitz V."/>
            <person name="Hugenholtz P."/>
            <person name="Kyrpides N.C."/>
            <person name="Klenk H.P."/>
            <person name="Chen F."/>
        </authorList>
    </citation>
    <scope>NUCLEOTIDE SEQUENCE [LARGE SCALE GENOMIC DNA]</scope>
    <source>
        <strain evidence="9">ATCC 33386 / NCTC 11300</strain>
    </source>
</reference>
<evidence type="ECO:0000256" key="2">
    <source>
        <dbReference type="ARBA" id="ARBA00013194"/>
    </source>
</evidence>
<proteinExistence type="predicted"/>
<comment type="catalytic activity">
    <reaction evidence="1">
        <text>[protein]-peptidylproline (omega=180) = [protein]-peptidylproline (omega=0)</text>
        <dbReference type="Rhea" id="RHEA:16237"/>
        <dbReference type="Rhea" id="RHEA-COMP:10747"/>
        <dbReference type="Rhea" id="RHEA-COMP:10748"/>
        <dbReference type="ChEBI" id="CHEBI:83833"/>
        <dbReference type="ChEBI" id="CHEBI:83834"/>
        <dbReference type="EC" id="5.2.1.8"/>
    </reaction>
</comment>
<dbReference type="Proteomes" id="UP000000845">
    <property type="component" value="Chromosome"/>
</dbReference>
<evidence type="ECO:0000259" key="7">
    <source>
        <dbReference type="PROSITE" id="PS50198"/>
    </source>
</evidence>
<evidence type="ECO:0000256" key="6">
    <source>
        <dbReference type="PROSITE-ProRule" id="PRU00278"/>
    </source>
</evidence>
<dbReference type="STRING" id="526218.Sterm_4068"/>